<name>A0A6A5ZEM4_9PLEO</name>
<evidence type="ECO:0000256" key="1">
    <source>
        <dbReference type="SAM" id="MobiDB-lite"/>
    </source>
</evidence>
<evidence type="ECO:0000313" key="2">
    <source>
        <dbReference type="EMBL" id="KAF2117922.1"/>
    </source>
</evidence>
<organism evidence="2 3">
    <name type="scientific">Lophiotrema nucula</name>
    <dbReference type="NCBI Taxonomy" id="690887"/>
    <lineage>
        <taxon>Eukaryota</taxon>
        <taxon>Fungi</taxon>
        <taxon>Dikarya</taxon>
        <taxon>Ascomycota</taxon>
        <taxon>Pezizomycotina</taxon>
        <taxon>Dothideomycetes</taxon>
        <taxon>Pleosporomycetidae</taxon>
        <taxon>Pleosporales</taxon>
        <taxon>Lophiotremataceae</taxon>
        <taxon>Lophiotrema</taxon>
    </lineage>
</organism>
<feature type="compositionally biased region" description="Low complexity" evidence="1">
    <location>
        <begin position="99"/>
        <end position="111"/>
    </location>
</feature>
<feature type="region of interest" description="Disordered" evidence="1">
    <location>
        <begin position="48"/>
        <end position="111"/>
    </location>
</feature>
<sequence length="165" mass="17933">MNIHKHQTLPIYTTPSSLPTQLIAHDQQYPASPATPRHHTAAHTLPHTRPQAVQTAAAPHTPNSNPAYTAAHTPALASDSDSENTPSASFPHQHRPANSTPDSPPSHSYYSSSAARSLYTPLLGRARGGGRTCAGRRCRRGLFRHWSYWCCCDARARSPGRRGGQ</sequence>
<dbReference type="Proteomes" id="UP000799770">
    <property type="component" value="Unassembled WGS sequence"/>
</dbReference>
<accession>A0A6A5ZEM4</accession>
<evidence type="ECO:0000313" key="3">
    <source>
        <dbReference type="Proteomes" id="UP000799770"/>
    </source>
</evidence>
<protein>
    <submittedName>
        <fullName evidence="2">Uncharacterized protein</fullName>
    </submittedName>
</protein>
<gene>
    <name evidence="2" type="ORF">BDV96DRAFT_571129</name>
</gene>
<reference evidence="2" key="1">
    <citation type="journal article" date="2020" name="Stud. Mycol.">
        <title>101 Dothideomycetes genomes: a test case for predicting lifestyles and emergence of pathogens.</title>
        <authorList>
            <person name="Haridas S."/>
            <person name="Albert R."/>
            <person name="Binder M."/>
            <person name="Bloem J."/>
            <person name="Labutti K."/>
            <person name="Salamov A."/>
            <person name="Andreopoulos B."/>
            <person name="Baker S."/>
            <person name="Barry K."/>
            <person name="Bills G."/>
            <person name="Bluhm B."/>
            <person name="Cannon C."/>
            <person name="Castanera R."/>
            <person name="Culley D."/>
            <person name="Daum C."/>
            <person name="Ezra D."/>
            <person name="Gonzalez J."/>
            <person name="Henrissat B."/>
            <person name="Kuo A."/>
            <person name="Liang C."/>
            <person name="Lipzen A."/>
            <person name="Lutzoni F."/>
            <person name="Magnuson J."/>
            <person name="Mondo S."/>
            <person name="Nolan M."/>
            <person name="Ohm R."/>
            <person name="Pangilinan J."/>
            <person name="Park H.-J."/>
            <person name="Ramirez L."/>
            <person name="Alfaro M."/>
            <person name="Sun H."/>
            <person name="Tritt A."/>
            <person name="Yoshinaga Y."/>
            <person name="Zwiers L.-H."/>
            <person name="Turgeon B."/>
            <person name="Goodwin S."/>
            <person name="Spatafora J."/>
            <person name="Crous P."/>
            <person name="Grigoriev I."/>
        </authorList>
    </citation>
    <scope>NUCLEOTIDE SEQUENCE</scope>
    <source>
        <strain evidence="2">CBS 627.86</strain>
    </source>
</reference>
<dbReference type="EMBL" id="ML977318">
    <property type="protein sequence ID" value="KAF2117922.1"/>
    <property type="molecule type" value="Genomic_DNA"/>
</dbReference>
<dbReference type="AlphaFoldDB" id="A0A6A5ZEM4"/>
<proteinExistence type="predicted"/>
<keyword evidence="3" id="KW-1185">Reference proteome</keyword>